<reference evidence="7 8" key="1">
    <citation type="submission" date="2016-10" db="EMBL/GenBank/DDBJ databases">
        <authorList>
            <person name="de Groot N.N."/>
        </authorList>
    </citation>
    <scope>NUCLEOTIDE SEQUENCE [LARGE SCALE GENOMIC DNA]</scope>
    <source>
        <strain evidence="7 8">ATCC 35958</strain>
    </source>
</reference>
<evidence type="ECO:0000256" key="5">
    <source>
        <dbReference type="SAM" id="Phobius"/>
    </source>
</evidence>
<dbReference type="GO" id="GO:0016020">
    <property type="term" value="C:membrane"/>
    <property type="evidence" value="ECO:0007669"/>
    <property type="project" value="UniProtKB-SubCell"/>
</dbReference>
<proteinExistence type="predicted"/>
<comment type="subcellular location">
    <subcellularLocation>
        <location evidence="1">Membrane</location>
        <topology evidence="1">Multi-pass membrane protein</topology>
    </subcellularLocation>
</comment>
<feature type="transmembrane region" description="Helical" evidence="5">
    <location>
        <begin position="224"/>
        <end position="248"/>
    </location>
</feature>
<dbReference type="RefSeq" id="WP_143059629.1">
    <property type="nucleotide sequence ID" value="NZ_FOGD01000007.1"/>
</dbReference>
<keyword evidence="3 5" id="KW-1133">Transmembrane helix</keyword>
<keyword evidence="4 5" id="KW-0472">Membrane</keyword>
<dbReference type="Proteomes" id="UP000199766">
    <property type="component" value="Unassembled WGS sequence"/>
</dbReference>
<protein>
    <submittedName>
        <fullName evidence="7">Type IV secretion system protein TrbL</fullName>
    </submittedName>
</protein>
<name>A0A1H9NF86_9BURK</name>
<accession>A0A1H9NF86</accession>
<keyword evidence="2 5" id="KW-0812">Transmembrane</keyword>
<feature type="transmembrane region" description="Helical" evidence="5">
    <location>
        <begin position="293"/>
        <end position="313"/>
    </location>
</feature>
<evidence type="ECO:0000256" key="4">
    <source>
        <dbReference type="ARBA" id="ARBA00023136"/>
    </source>
</evidence>
<dbReference type="STRING" id="180197.SAMN02982919_02196"/>
<gene>
    <name evidence="7" type="ORF">SAMN02982919_02196</name>
</gene>
<feature type="transmembrane region" description="Helical" evidence="5">
    <location>
        <begin position="260"/>
        <end position="281"/>
    </location>
</feature>
<organism evidence="7 8">
    <name type="scientific">Giesbergeria anulus</name>
    <dbReference type="NCBI Taxonomy" id="180197"/>
    <lineage>
        <taxon>Bacteria</taxon>
        <taxon>Pseudomonadati</taxon>
        <taxon>Pseudomonadota</taxon>
        <taxon>Betaproteobacteria</taxon>
        <taxon>Burkholderiales</taxon>
        <taxon>Comamonadaceae</taxon>
        <taxon>Giesbergeria</taxon>
    </lineage>
</organism>
<feature type="transmembrane region" description="Helical" evidence="5">
    <location>
        <begin position="193"/>
        <end position="218"/>
    </location>
</feature>
<dbReference type="Pfam" id="PF04610">
    <property type="entry name" value="TrbL"/>
    <property type="match status" value="1"/>
</dbReference>
<evidence type="ECO:0000313" key="8">
    <source>
        <dbReference type="Proteomes" id="UP000199766"/>
    </source>
</evidence>
<dbReference type="EMBL" id="FOGD01000007">
    <property type="protein sequence ID" value="SER34582.1"/>
    <property type="molecule type" value="Genomic_DNA"/>
</dbReference>
<evidence type="ECO:0000256" key="2">
    <source>
        <dbReference type="ARBA" id="ARBA00022692"/>
    </source>
</evidence>
<evidence type="ECO:0000256" key="3">
    <source>
        <dbReference type="ARBA" id="ARBA00022989"/>
    </source>
</evidence>
<evidence type="ECO:0000256" key="6">
    <source>
        <dbReference type="SAM" id="SignalP"/>
    </source>
</evidence>
<dbReference type="AlphaFoldDB" id="A0A1H9NF86"/>
<feature type="transmembrane region" description="Helical" evidence="5">
    <location>
        <begin position="166"/>
        <end position="186"/>
    </location>
</feature>
<feature type="chain" id="PRO_5011446283" evidence="6">
    <location>
        <begin position="28"/>
        <end position="393"/>
    </location>
</feature>
<dbReference type="InterPro" id="IPR007688">
    <property type="entry name" value="Conjugal_tfr_TrbL/VirB6"/>
</dbReference>
<keyword evidence="8" id="KW-1185">Reference proteome</keyword>
<evidence type="ECO:0000313" key="7">
    <source>
        <dbReference type="EMBL" id="SER34582.1"/>
    </source>
</evidence>
<feature type="transmembrane region" description="Helical" evidence="5">
    <location>
        <begin position="127"/>
        <end position="146"/>
    </location>
</feature>
<evidence type="ECO:0000256" key="1">
    <source>
        <dbReference type="ARBA" id="ARBA00004141"/>
    </source>
</evidence>
<sequence length="393" mass="40431">MSHFSHKKIGRIFLFLLPSLFSTNAFAGAFGDFFRETFGSAPPQNGAGAGNGTGNEVESLRLIAKVIDDVLGRSAIDMFVGAGMPIASNLNGLAMSIAGALALIALLWALLIAMISKKSAFSAMMEPVIFSALTAMLLTNYGMIVGDVVDLGQKAIAASGTSVGAAFTNFINTFVGSFINIFISVLNRFEFSWGIFSIVLEAIIALVILAGAGVLILIAMKDIVAVFLTGPVALGIGVAVGPLFIATLPMPATRRWFDQWINFLINAAMLTALAVIVMVLIQNAILNTMKGFMVGQTGTVGKLLALALIAASLSKVFQAIPSFADALFPGRTGAGSAMSSAPGNMIANAAQGAVKGASNAANGAYRAAAGMQNAGKQTGAALARKAGRQSSAP</sequence>
<dbReference type="OrthoDB" id="8908361at2"/>
<feature type="signal peptide" evidence="6">
    <location>
        <begin position="1"/>
        <end position="27"/>
    </location>
</feature>
<keyword evidence="6" id="KW-0732">Signal</keyword>
<dbReference type="GO" id="GO:0030255">
    <property type="term" value="P:protein secretion by the type IV secretion system"/>
    <property type="evidence" value="ECO:0007669"/>
    <property type="project" value="InterPro"/>
</dbReference>
<feature type="transmembrane region" description="Helical" evidence="5">
    <location>
        <begin position="93"/>
        <end position="115"/>
    </location>
</feature>